<sequence length="450" mass="49510">MTFAELGLSPEVLKAVEELGYASPTPIQAKAIPVVLGGSDVLAAAQTGTGKTAAFTLPLLSRLRAHANNSASPAMHPVRALILTPTRELADQVSASVAQYNKYLPLRSAVVFGGVAMDPQKEALRRGVEVLVATPGRLLDHIEQKNVMLNRVEMLILDEADRMLDMGFVQDIRRIMSLLPANRQTLLFSATFAPEIKRLAADFMREPELVEVARQNATSENIEQVVYAVDAARKRHLLVHLLQARSIAQVIVFCRTRQGAEQLSRELKRDGLAAEAIHGDKAQSQRLETLSAFKDGQVRVLVATDVAARGLDIEELPFVVNFELPNSPEDYVHRIGRTGRAGSKGVALSLMGEDEQRQLEAIETLIKQKLPPQTERRFWPSWMPRPEREREVAATAPVDTVSSKRALAALSAAPTRSTPSTPAPLRRFSHAALRGEPREIPALLLPPRYR</sequence>
<name>A0A318KVZ0_9NEIS</name>
<keyword evidence="5 11" id="KW-0347">Helicase</keyword>
<dbReference type="PROSITE" id="PS51192">
    <property type="entry name" value="HELICASE_ATP_BIND_1"/>
    <property type="match status" value="1"/>
</dbReference>
<dbReference type="OrthoDB" id="8520957at2"/>
<dbReference type="GO" id="GO:0005829">
    <property type="term" value="C:cytosol"/>
    <property type="evidence" value="ECO:0007669"/>
    <property type="project" value="TreeGrafter"/>
</dbReference>
<keyword evidence="4 11" id="KW-0378">Hydrolase</keyword>
<reference evidence="15 16" key="1">
    <citation type="submission" date="2018-05" db="EMBL/GenBank/DDBJ databases">
        <title>Genomic Encyclopedia of Type Strains, Phase IV (KMG-IV): sequencing the most valuable type-strain genomes for metagenomic binning, comparative biology and taxonomic classification.</title>
        <authorList>
            <person name="Goeker M."/>
        </authorList>
    </citation>
    <scope>NUCLEOTIDE SEQUENCE [LARGE SCALE GENOMIC DNA]</scope>
    <source>
        <strain evidence="15 16">DSM 29661</strain>
    </source>
</reference>
<evidence type="ECO:0000256" key="10">
    <source>
        <dbReference type="PROSITE-ProRule" id="PRU00552"/>
    </source>
</evidence>
<evidence type="ECO:0000259" key="12">
    <source>
        <dbReference type="PROSITE" id="PS51192"/>
    </source>
</evidence>
<evidence type="ECO:0000256" key="11">
    <source>
        <dbReference type="RuleBase" id="RU000492"/>
    </source>
</evidence>
<dbReference type="Gene3D" id="3.40.50.300">
    <property type="entry name" value="P-loop containing nucleotide triphosphate hydrolases"/>
    <property type="match status" value="2"/>
</dbReference>
<dbReference type="FunFam" id="3.40.50.300:FF:000108">
    <property type="entry name" value="ATP-dependent RNA helicase RhlE"/>
    <property type="match status" value="1"/>
</dbReference>
<dbReference type="GO" id="GO:0003724">
    <property type="term" value="F:RNA helicase activity"/>
    <property type="evidence" value="ECO:0007669"/>
    <property type="project" value="UniProtKB-EC"/>
</dbReference>
<keyword evidence="3 11" id="KW-0547">Nucleotide-binding</keyword>
<evidence type="ECO:0000313" key="15">
    <source>
        <dbReference type="EMBL" id="PXX82094.1"/>
    </source>
</evidence>
<dbReference type="PANTHER" id="PTHR47959">
    <property type="entry name" value="ATP-DEPENDENT RNA HELICASE RHLE-RELATED"/>
    <property type="match status" value="1"/>
</dbReference>
<feature type="domain" description="DEAD-box RNA helicase Q" evidence="14">
    <location>
        <begin position="1"/>
        <end position="29"/>
    </location>
</feature>
<proteinExistence type="inferred from homology"/>
<dbReference type="InterPro" id="IPR014001">
    <property type="entry name" value="Helicase_ATP-bd"/>
</dbReference>
<dbReference type="InterPro" id="IPR014014">
    <property type="entry name" value="RNA_helicase_DEAD_Q_motif"/>
</dbReference>
<dbReference type="InterPro" id="IPR011545">
    <property type="entry name" value="DEAD/DEAH_box_helicase_dom"/>
</dbReference>
<feature type="domain" description="Helicase ATP-binding" evidence="12">
    <location>
        <begin position="32"/>
        <end position="210"/>
    </location>
</feature>
<keyword evidence="2" id="KW-0963">Cytoplasm</keyword>
<dbReference type="EMBL" id="QJKI01000001">
    <property type="protein sequence ID" value="PXX82094.1"/>
    <property type="molecule type" value="Genomic_DNA"/>
</dbReference>
<dbReference type="SMART" id="SM00490">
    <property type="entry name" value="HELICc"/>
    <property type="match status" value="1"/>
</dbReference>
<evidence type="ECO:0000256" key="6">
    <source>
        <dbReference type="ARBA" id="ARBA00022840"/>
    </source>
</evidence>
<comment type="caution">
    <text evidence="15">The sequence shown here is derived from an EMBL/GenBank/DDBJ whole genome shotgun (WGS) entry which is preliminary data.</text>
</comment>
<dbReference type="CDD" id="cd00268">
    <property type="entry name" value="DEADc"/>
    <property type="match status" value="1"/>
</dbReference>
<feature type="short sequence motif" description="Q motif" evidence="10">
    <location>
        <begin position="1"/>
        <end position="29"/>
    </location>
</feature>
<evidence type="ECO:0000256" key="1">
    <source>
        <dbReference type="ARBA" id="ARBA00012552"/>
    </source>
</evidence>
<dbReference type="PROSITE" id="PS51194">
    <property type="entry name" value="HELICASE_CTER"/>
    <property type="match status" value="1"/>
</dbReference>
<dbReference type="PROSITE" id="PS00039">
    <property type="entry name" value="DEAD_ATP_HELICASE"/>
    <property type="match status" value="1"/>
</dbReference>
<dbReference type="InterPro" id="IPR000629">
    <property type="entry name" value="RNA-helicase_DEAD-box_CS"/>
</dbReference>
<dbReference type="Pfam" id="PF00270">
    <property type="entry name" value="DEAD"/>
    <property type="match status" value="1"/>
</dbReference>
<protein>
    <recommendedName>
        <fullName evidence="9">DEAD-box ATP-dependent RNA helicase RhpA</fullName>
        <ecNumber evidence="1">3.6.4.13</ecNumber>
    </recommendedName>
</protein>
<dbReference type="CDD" id="cd18787">
    <property type="entry name" value="SF2_C_DEAD"/>
    <property type="match status" value="1"/>
</dbReference>
<organism evidence="15 16">
    <name type="scientific">Rivihabitans pingtungensis</name>
    <dbReference type="NCBI Taxonomy" id="1054498"/>
    <lineage>
        <taxon>Bacteria</taxon>
        <taxon>Pseudomonadati</taxon>
        <taxon>Pseudomonadota</taxon>
        <taxon>Betaproteobacteria</taxon>
        <taxon>Neisseriales</taxon>
        <taxon>Aquaspirillaceae</taxon>
        <taxon>Rivihabitans</taxon>
    </lineage>
</organism>
<evidence type="ECO:0000259" key="14">
    <source>
        <dbReference type="PROSITE" id="PS51195"/>
    </source>
</evidence>
<comment type="catalytic activity">
    <reaction evidence="8">
        <text>ATP + H2O = ADP + phosphate + H(+)</text>
        <dbReference type="Rhea" id="RHEA:13065"/>
        <dbReference type="ChEBI" id="CHEBI:15377"/>
        <dbReference type="ChEBI" id="CHEBI:15378"/>
        <dbReference type="ChEBI" id="CHEBI:30616"/>
        <dbReference type="ChEBI" id="CHEBI:43474"/>
        <dbReference type="ChEBI" id="CHEBI:456216"/>
        <dbReference type="EC" id="3.6.4.13"/>
    </reaction>
</comment>
<dbReference type="GO" id="GO:0009266">
    <property type="term" value="P:response to temperature stimulus"/>
    <property type="evidence" value="ECO:0007669"/>
    <property type="project" value="UniProtKB-ARBA"/>
</dbReference>
<evidence type="ECO:0000256" key="3">
    <source>
        <dbReference type="ARBA" id="ARBA00022741"/>
    </source>
</evidence>
<keyword evidence="16" id="KW-1185">Reference proteome</keyword>
<dbReference type="SMART" id="SM00487">
    <property type="entry name" value="DEXDc"/>
    <property type="match status" value="1"/>
</dbReference>
<feature type="domain" description="Helicase C-terminal" evidence="13">
    <location>
        <begin position="221"/>
        <end position="384"/>
    </location>
</feature>
<dbReference type="GO" id="GO:0016787">
    <property type="term" value="F:hydrolase activity"/>
    <property type="evidence" value="ECO:0007669"/>
    <property type="project" value="UniProtKB-KW"/>
</dbReference>
<gene>
    <name evidence="15" type="ORF">DFR34_101328</name>
</gene>
<dbReference type="Pfam" id="PF00271">
    <property type="entry name" value="Helicase_C"/>
    <property type="match status" value="1"/>
</dbReference>
<dbReference type="EC" id="3.6.4.13" evidence="1"/>
<evidence type="ECO:0000256" key="2">
    <source>
        <dbReference type="ARBA" id="ARBA00022490"/>
    </source>
</evidence>
<evidence type="ECO:0000256" key="4">
    <source>
        <dbReference type="ARBA" id="ARBA00022801"/>
    </source>
</evidence>
<evidence type="ECO:0000256" key="9">
    <source>
        <dbReference type="ARBA" id="ARBA00074363"/>
    </source>
</evidence>
<evidence type="ECO:0000256" key="5">
    <source>
        <dbReference type="ARBA" id="ARBA00022806"/>
    </source>
</evidence>
<dbReference type="Proteomes" id="UP000247555">
    <property type="component" value="Unassembled WGS sequence"/>
</dbReference>
<dbReference type="GO" id="GO:0042255">
    <property type="term" value="P:ribosome assembly"/>
    <property type="evidence" value="ECO:0007669"/>
    <property type="project" value="UniProtKB-ARBA"/>
</dbReference>
<dbReference type="AlphaFoldDB" id="A0A318KVZ0"/>
<evidence type="ECO:0000256" key="8">
    <source>
        <dbReference type="ARBA" id="ARBA00047984"/>
    </source>
</evidence>
<evidence type="ECO:0000256" key="7">
    <source>
        <dbReference type="ARBA" id="ARBA00038437"/>
    </source>
</evidence>
<evidence type="ECO:0000313" key="16">
    <source>
        <dbReference type="Proteomes" id="UP000247555"/>
    </source>
</evidence>
<dbReference type="RefSeq" id="WP_110389381.1">
    <property type="nucleotide sequence ID" value="NZ_QJKI01000001.1"/>
</dbReference>
<accession>A0A318KVZ0</accession>
<dbReference type="PROSITE" id="PS51195">
    <property type="entry name" value="Q_MOTIF"/>
    <property type="match status" value="1"/>
</dbReference>
<dbReference type="InterPro" id="IPR027417">
    <property type="entry name" value="P-loop_NTPase"/>
</dbReference>
<evidence type="ECO:0000259" key="13">
    <source>
        <dbReference type="PROSITE" id="PS51194"/>
    </source>
</evidence>
<comment type="similarity">
    <text evidence="7 11">Belongs to the DEAD box helicase family.</text>
</comment>
<keyword evidence="6 11" id="KW-0067">ATP-binding</keyword>
<dbReference type="InterPro" id="IPR050079">
    <property type="entry name" value="DEAD_box_RNA_helicase"/>
</dbReference>
<dbReference type="SUPFAM" id="SSF52540">
    <property type="entry name" value="P-loop containing nucleoside triphosphate hydrolases"/>
    <property type="match status" value="1"/>
</dbReference>
<dbReference type="GO" id="GO:0005524">
    <property type="term" value="F:ATP binding"/>
    <property type="evidence" value="ECO:0007669"/>
    <property type="project" value="UniProtKB-KW"/>
</dbReference>
<dbReference type="InterPro" id="IPR001650">
    <property type="entry name" value="Helicase_C-like"/>
</dbReference>
<dbReference type="InterPro" id="IPR044742">
    <property type="entry name" value="DEAD/DEAH_RhlB"/>
</dbReference>
<dbReference type="PANTHER" id="PTHR47959:SF13">
    <property type="entry name" value="ATP-DEPENDENT RNA HELICASE RHLE"/>
    <property type="match status" value="1"/>
</dbReference>
<dbReference type="GO" id="GO:0003676">
    <property type="term" value="F:nucleic acid binding"/>
    <property type="evidence" value="ECO:0007669"/>
    <property type="project" value="InterPro"/>
</dbReference>